<keyword evidence="2 6" id="KW-0813">Transport</keyword>
<organism evidence="9 10">
    <name type="scientific">Brassica napus</name>
    <name type="common">Rape</name>
    <dbReference type="NCBI Taxonomy" id="3708"/>
    <lineage>
        <taxon>Eukaryota</taxon>
        <taxon>Viridiplantae</taxon>
        <taxon>Streptophyta</taxon>
        <taxon>Embryophyta</taxon>
        <taxon>Tracheophyta</taxon>
        <taxon>Spermatophyta</taxon>
        <taxon>Magnoliopsida</taxon>
        <taxon>eudicotyledons</taxon>
        <taxon>Gunneridae</taxon>
        <taxon>Pentapetalae</taxon>
        <taxon>rosids</taxon>
        <taxon>malvids</taxon>
        <taxon>Brassicales</taxon>
        <taxon>Brassicaceae</taxon>
        <taxon>Brassiceae</taxon>
        <taxon>Brassica</taxon>
    </lineage>
</organism>
<feature type="compositionally biased region" description="Polar residues" evidence="7">
    <location>
        <begin position="522"/>
        <end position="531"/>
    </location>
</feature>
<dbReference type="Pfam" id="PF01749">
    <property type="entry name" value="IBB"/>
    <property type="match status" value="2"/>
</dbReference>
<dbReference type="InterPro" id="IPR016024">
    <property type="entry name" value="ARM-type_fold"/>
</dbReference>
<feature type="repeat" description="ARM" evidence="5">
    <location>
        <begin position="827"/>
        <end position="870"/>
    </location>
</feature>
<dbReference type="PROSITE" id="PS51214">
    <property type="entry name" value="IBB"/>
    <property type="match status" value="2"/>
</dbReference>
<dbReference type="EMBL" id="JAGKQM010000015">
    <property type="protein sequence ID" value="KAH0876984.1"/>
    <property type="molecule type" value="Genomic_DNA"/>
</dbReference>
<comment type="caution">
    <text evidence="9">The sequence shown here is derived from an EMBL/GenBank/DDBJ whole genome shotgun (WGS) entry which is preliminary data.</text>
</comment>
<evidence type="ECO:0000256" key="4">
    <source>
        <dbReference type="ARBA" id="ARBA00022927"/>
    </source>
</evidence>
<feature type="repeat" description="ARM" evidence="5">
    <location>
        <begin position="663"/>
        <end position="696"/>
    </location>
</feature>
<keyword evidence="10" id="KW-1185">Reference proteome</keyword>
<dbReference type="Pfam" id="PF00514">
    <property type="entry name" value="Arm"/>
    <property type="match status" value="13"/>
</dbReference>
<feature type="domain" description="IBB" evidence="8">
    <location>
        <begin position="1"/>
        <end position="58"/>
    </location>
</feature>
<comment type="similarity">
    <text evidence="1">Belongs to the importin alpha family.</text>
</comment>
<dbReference type="PROSITE" id="PS50176">
    <property type="entry name" value="ARM_REPEAT"/>
    <property type="match status" value="7"/>
</dbReference>
<feature type="repeat" description="ARM" evidence="5">
    <location>
        <begin position="166"/>
        <end position="208"/>
    </location>
</feature>
<dbReference type="Gene3D" id="1.20.5.690">
    <property type="entry name" value="Importin-alpha, importin-beta-binding domain"/>
    <property type="match status" value="2"/>
</dbReference>
<proteinExistence type="inferred from homology"/>
<feature type="region of interest" description="Disordered" evidence="7">
    <location>
        <begin position="522"/>
        <end position="546"/>
    </location>
</feature>
<feature type="repeat" description="ARM" evidence="5">
    <location>
        <begin position="123"/>
        <end position="166"/>
    </location>
</feature>
<reference evidence="9 10" key="1">
    <citation type="submission" date="2021-05" db="EMBL/GenBank/DDBJ databases">
        <title>Genome Assembly of Synthetic Allotetraploid Brassica napus Reveals Homoeologous Exchanges between Subgenomes.</title>
        <authorList>
            <person name="Davis J.T."/>
        </authorList>
    </citation>
    <scope>NUCLEOTIDE SEQUENCE [LARGE SCALE GENOMIC DNA]</scope>
    <source>
        <strain evidence="10">cv. Da-Ae</strain>
        <tissue evidence="9">Seedling</tissue>
    </source>
</reference>
<evidence type="ECO:0000256" key="2">
    <source>
        <dbReference type="ARBA" id="ARBA00022448"/>
    </source>
</evidence>
<evidence type="ECO:0000256" key="1">
    <source>
        <dbReference type="ARBA" id="ARBA00010394"/>
    </source>
</evidence>
<evidence type="ECO:0000256" key="5">
    <source>
        <dbReference type="PROSITE-ProRule" id="PRU00259"/>
    </source>
</evidence>
<evidence type="ECO:0000256" key="7">
    <source>
        <dbReference type="SAM" id="MobiDB-lite"/>
    </source>
</evidence>
<dbReference type="SMART" id="SM00185">
    <property type="entry name" value="ARM"/>
    <property type="match status" value="14"/>
</dbReference>
<feature type="repeat" description="ARM" evidence="5">
    <location>
        <begin position="292"/>
        <end position="334"/>
    </location>
</feature>
<keyword evidence="4" id="KW-0653">Protein transport</keyword>
<keyword evidence="3" id="KW-0677">Repeat</keyword>
<evidence type="ECO:0000259" key="8">
    <source>
        <dbReference type="PROSITE" id="PS51214"/>
    </source>
</evidence>
<accession>A0ABQ7ZA15</accession>
<evidence type="ECO:0000256" key="3">
    <source>
        <dbReference type="ARBA" id="ARBA00022737"/>
    </source>
</evidence>
<evidence type="ECO:0000256" key="6">
    <source>
        <dbReference type="PROSITE-ProRule" id="PRU00561"/>
    </source>
</evidence>
<dbReference type="Gene3D" id="1.25.10.10">
    <property type="entry name" value="Leucine-rich Repeat Variant"/>
    <property type="match status" value="2"/>
</dbReference>
<sequence length="1057" mass="117330">MSLRPSTRAELRKKIYKTGVDADEARRRREDNLVEIRKNKREDSLLKKRREGMMLQQQQQPLGAGLDALQSAAAVEKRLEGIPMMVQGVYSEDPQAQLEATTQFRKLLSIERSPPIDEVIKAGVIPRFVEFLRRQDHPQLQFEAAWALTNVASGTSDHTRVVIEHGAVPIFVELLSSASDDVREQAVWALGNVAGDSPNCRNLVLSCGALAPLLSQLNENSKLSMLRNATWTLSNFCRGKPPTPFEEVKPALPVLRQLIYLNDEEVLTDACWALSYLSDGPNDKIQAVIQAGVCPRLVELLSHPSPTVLIPALRTVGNIVTGDDSQTQFIIDSGVLPHLYNLLTQNHKKSIKKEACWTISNITAGNKVQIEAVVGAGIVLPLVHLLQNAEFDIKKEAAWAISNATSGGSHEQIQYLVAQGCIKPLCDLLICPDPRIVTVCLEGLENILKIGEADKEMGLNGGVNLYAQIIEESDGLDKIENLQSHDNNEIYEKAVKILERYWAEEEDEQILPDGVNENPQQGFSFGNNQTAAPPGVDADEARRRREDNLVEIRKNKREDSLLKKRREGMMLQQQQQPLELLEGIPMMVQGVYSEDPQAQLEATTQFRKLLSIERSPPIDEVIKAGVIPRKTIHNSRFVPYGCMGFDQRCVRNIRSYSGLIEHGAVPIFVELLSSASDDVREQAVWALGNVAGDSPNCRNLVLSCVKRNSKLSMLRNATWTLSNFCRGKPPTPLKRYERRSVKPALPVLRQLIYLNDEEVLTDACWALSYLSDGPNDKIQAVIQAGVCPRLVELLSHPSPTVLIPALRTVGNIVTGDDSQTQFIIDSGVLPHLYNLLTQNHKKSIKKEACWTISNITAGNKVQIEAVVGAGIVLPLSYTNISFNIEECYNIVLVAQGCIKPLCDLLICPDPRIVTVCLEGLENILKIGEADKEMGLNIIEESDGLDKIENLQSHDNNEIYEKAVKILERYWAEEEDEQILPDGVNENPQQGFSFGNNQTAAPPVLPLKPDAFCLKPCKHKILSFLLVSSSPAGIKKKDLTGTLQDRMKLSSREMLSSV</sequence>
<feature type="repeat" description="ARM" evidence="5">
    <location>
        <begin position="785"/>
        <end position="827"/>
    </location>
</feature>
<feature type="domain" description="IBB" evidence="8">
    <location>
        <begin position="503"/>
        <end position="574"/>
    </location>
</feature>
<name>A0ABQ7ZA15_BRANA</name>
<dbReference type="InterPro" id="IPR011989">
    <property type="entry name" value="ARM-like"/>
</dbReference>
<feature type="repeat" description="ARM" evidence="5">
    <location>
        <begin position="334"/>
        <end position="377"/>
    </location>
</feature>
<protein>
    <recommendedName>
        <fullName evidence="8">IBB domain-containing protein</fullName>
    </recommendedName>
</protein>
<gene>
    <name evidence="9" type="ORF">HID58_064378</name>
</gene>
<evidence type="ECO:0000313" key="10">
    <source>
        <dbReference type="Proteomes" id="UP000824890"/>
    </source>
</evidence>
<dbReference type="InterPro" id="IPR002652">
    <property type="entry name" value="Importin-a_IBB"/>
</dbReference>
<dbReference type="Pfam" id="PF16186">
    <property type="entry name" value="Arm_3"/>
    <property type="match status" value="2"/>
</dbReference>
<dbReference type="SUPFAM" id="SSF48371">
    <property type="entry name" value="ARM repeat"/>
    <property type="match status" value="2"/>
</dbReference>
<dbReference type="Proteomes" id="UP000824890">
    <property type="component" value="Unassembled WGS sequence"/>
</dbReference>
<dbReference type="InterPro" id="IPR036975">
    <property type="entry name" value="Importin-a_IBB_sf"/>
</dbReference>
<evidence type="ECO:0000313" key="9">
    <source>
        <dbReference type="EMBL" id="KAH0876984.1"/>
    </source>
</evidence>
<dbReference type="InterPro" id="IPR000225">
    <property type="entry name" value="Armadillo"/>
</dbReference>
<dbReference type="PANTHER" id="PTHR23316">
    <property type="entry name" value="IMPORTIN ALPHA"/>
    <property type="match status" value="1"/>
</dbReference>
<dbReference type="InterPro" id="IPR032413">
    <property type="entry name" value="Arm_3"/>
</dbReference>